<accession>F6SHW3</accession>
<sequence length="169" mass="18516">MAKRGKVDFTKEVNIDLLEIGNIYPKAMVESKSLLVDARTLKVINKHPKVKQTARKSTKNKYRLNQPTPLQSSSCDSSSKPKNLLKPALNRESMGQGLLNKPEVFATKNVEQKQTEKTNSCQNEGNISTITKTTKRICSTAGVPTPTKLPPAIKAPPIAPPPTKNHSST</sequence>
<feature type="compositionally biased region" description="Pro residues" evidence="1">
    <location>
        <begin position="147"/>
        <end position="163"/>
    </location>
</feature>
<feature type="region of interest" description="Disordered" evidence="1">
    <location>
        <begin position="141"/>
        <end position="169"/>
    </location>
</feature>
<name>F6SHW3_CIOIN</name>
<proteinExistence type="predicted"/>
<protein>
    <submittedName>
        <fullName evidence="2">Pollen-specific leucine-rich repeat extensin-like protein 1</fullName>
    </submittedName>
</protein>
<evidence type="ECO:0000313" key="2">
    <source>
        <dbReference type="Ensembl" id="ENSCINP00000000195.3"/>
    </source>
</evidence>
<dbReference type="InParanoid" id="F6SHW3"/>
<evidence type="ECO:0000256" key="1">
    <source>
        <dbReference type="SAM" id="MobiDB-lite"/>
    </source>
</evidence>
<gene>
    <name evidence="2" type="primary">LOC100185348</name>
</gene>
<reference evidence="2" key="2">
    <citation type="submission" date="2025-08" db="UniProtKB">
        <authorList>
            <consortium name="Ensembl"/>
        </authorList>
    </citation>
    <scope>IDENTIFICATION</scope>
</reference>
<dbReference type="Ensembl" id="ENSCINT00000000195.3">
    <property type="protein sequence ID" value="ENSCINP00000000195.3"/>
    <property type="gene ID" value="ENSCING00000013074.2"/>
</dbReference>
<reference evidence="2" key="3">
    <citation type="submission" date="2025-09" db="UniProtKB">
        <authorList>
            <consortium name="Ensembl"/>
        </authorList>
    </citation>
    <scope>IDENTIFICATION</scope>
</reference>
<organism evidence="2 3">
    <name type="scientific">Ciona intestinalis</name>
    <name type="common">Transparent sea squirt</name>
    <name type="synonym">Ascidia intestinalis</name>
    <dbReference type="NCBI Taxonomy" id="7719"/>
    <lineage>
        <taxon>Eukaryota</taxon>
        <taxon>Metazoa</taxon>
        <taxon>Chordata</taxon>
        <taxon>Tunicata</taxon>
        <taxon>Ascidiacea</taxon>
        <taxon>Phlebobranchia</taxon>
        <taxon>Cionidae</taxon>
        <taxon>Ciona</taxon>
    </lineage>
</organism>
<evidence type="ECO:0000313" key="3">
    <source>
        <dbReference type="Proteomes" id="UP000008144"/>
    </source>
</evidence>
<reference evidence="3" key="1">
    <citation type="journal article" date="2002" name="Science">
        <title>The draft genome of Ciona intestinalis: insights into chordate and vertebrate origins.</title>
        <authorList>
            <person name="Dehal P."/>
            <person name="Satou Y."/>
            <person name="Campbell R.K."/>
            <person name="Chapman J."/>
            <person name="Degnan B."/>
            <person name="De Tomaso A."/>
            <person name="Davidson B."/>
            <person name="Di Gregorio A."/>
            <person name="Gelpke M."/>
            <person name="Goodstein D.M."/>
            <person name="Harafuji N."/>
            <person name="Hastings K.E."/>
            <person name="Ho I."/>
            <person name="Hotta K."/>
            <person name="Huang W."/>
            <person name="Kawashima T."/>
            <person name="Lemaire P."/>
            <person name="Martinez D."/>
            <person name="Meinertzhagen I.A."/>
            <person name="Necula S."/>
            <person name="Nonaka M."/>
            <person name="Putnam N."/>
            <person name="Rash S."/>
            <person name="Saiga H."/>
            <person name="Satake M."/>
            <person name="Terry A."/>
            <person name="Yamada L."/>
            <person name="Wang H.G."/>
            <person name="Awazu S."/>
            <person name="Azumi K."/>
            <person name="Boore J."/>
            <person name="Branno M."/>
            <person name="Chin-Bow S."/>
            <person name="DeSantis R."/>
            <person name="Doyle S."/>
            <person name="Francino P."/>
            <person name="Keys D.N."/>
            <person name="Haga S."/>
            <person name="Hayashi H."/>
            <person name="Hino K."/>
            <person name="Imai K.S."/>
            <person name="Inaba K."/>
            <person name="Kano S."/>
            <person name="Kobayashi K."/>
            <person name="Kobayashi M."/>
            <person name="Lee B.I."/>
            <person name="Makabe K.W."/>
            <person name="Manohar C."/>
            <person name="Matassi G."/>
            <person name="Medina M."/>
            <person name="Mochizuki Y."/>
            <person name="Mount S."/>
            <person name="Morishita T."/>
            <person name="Miura S."/>
            <person name="Nakayama A."/>
            <person name="Nishizaka S."/>
            <person name="Nomoto H."/>
            <person name="Ohta F."/>
            <person name="Oishi K."/>
            <person name="Rigoutsos I."/>
            <person name="Sano M."/>
            <person name="Sasaki A."/>
            <person name="Sasakura Y."/>
            <person name="Shoguchi E."/>
            <person name="Shin-i T."/>
            <person name="Spagnuolo A."/>
            <person name="Stainier D."/>
            <person name="Suzuki M.M."/>
            <person name="Tassy O."/>
            <person name="Takatori N."/>
            <person name="Tokuoka M."/>
            <person name="Yagi K."/>
            <person name="Yoshizaki F."/>
            <person name="Wada S."/>
            <person name="Zhang C."/>
            <person name="Hyatt P.D."/>
            <person name="Larimer F."/>
            <person name="Detter C."/>
            <person name="Doggett N."/>
            <person name="Glavina T."/>
            <person name="Hawkins T."/>
            <person name="Richardson P."/>
            <person name="Lucas S."/>
            <person name="Kohara Y."/>
            <person name="Levine M."/>
            <person name="Satoh N."/>
            <person name="Rokhsar D.S."/>
        </authorList>
    </citation>
    <scope>NUCLEOTIDE SEQUENCE [LARGE SCALE GENOMIC DNA]</scope>
</reference>
<feature type="region of interest" description="Disordered" evidence="1">
    <location>
        <begin position="48"/>
        <end position="102"/>
    </location>
</feature>
<feature type="compositionally biased region" description="Basic residues" evidence="1">
    <location>
        <begin position="48"/>
        <end position="62"/>
    </location>
</feature>
<dbReference type="HOGENOM" id="CLU_1582105_0_0_1"/>
<keyword evidence="3" id="KW-1185">Reference proteome</keyword>
<dbReference type="Proteomes" id="UP000008144">
    <property type="component" value="Unassembled WGS sequence"/>
</dbReference>
<dbReference type="AlphaFoldDB" id="F6SHW3"/>